<dbReference type="GeneID" id="19270313"/>
<dbReference type="EMBL" id="KI912111">
    <property type="protein sequence ID" value="ETS83424.1"/>
    <property type="molecule type" value="Genomic_DNA"/>
</dbReference>
<dbReference type="InParanoid" id="W3XBM0"/>
<dbReference type="KEGG" id="pfy:PFICI_05300"/>
<proteinExistence type="predicted"/>
<evidence type="ECO:0000313" key="2">
    <source>
        <dbReference type="EMBL" id="ETS83424.1"/>
    </source>
</evidence>
<name>W3XBM0_PESFW</name>
<dbReference type="Proteomes" id="UP000030651">
    <property type="component" value="Unassembled WGS sequence"/>
</dbReference>
<evidence type="ECO:0000313" key="3">
    <source>
        <dbReference type="Proteomes" id="UP000030651"/>
    </source>
</evidence>
<dbReference type="RefSeq" id="XP_007832072.1">
    <property type="nucleotide sequence ID" value="XM_007833881.1"/>
</dbReference>
<feature type="compositionally biased region" description="Basic and acidic residues" evidence="1">
    <location>
        <begin position="145"/>
        <end position="155"/>
    </location>
</feature>
<reference evidence="3" key="1">
    <citation type="journal article" date="2015" name="BMC Genomics">
        <title>Genomic and transcriptomic analysis of the endophytic fungus Pestalotiopsis fici reveals its lifestyle and high potential for synthesis of natural products.</title>
        <authorList>
            <person name="Wang X."/>
            <person name="Zhang X."/>
            <person name="Liu L."/>
            <person name="Xiang M."/>
            <person name="Wang W."/>
            <person name="Sun X."/>
            <person name="Che Y."/>
            <person name="Guo L."/>
            <person name="Liu G."/>
            <person name="Guo L."/>
            <person name="Wang C."/>
            <person name="Yin W.B."/>
            <person name="Stadler M."/>
            <person name="Zhang X."/>
            <person name="Liu X."/>
        </authorList>
    </citation>
    <scope>NUCLEOTIDE SEQUENCE [LARGE SCALE GENOMIC DNA]</scope>
    <source>
        <strain evidence="3">W106-1 / CGMCC3.15140</strain>
    </source>
</reference>
<accession>W3XBM0</accession>
<dbReference type="AlphaFoldDB" id="W3XBM0"/>
<gene>
    <name evidence="2" type="ORF">PFICI_05300</name>
</gene>
<feature type="compositionally biased region" description="Acidic residues" evidence="1">
    <location>
        <begin position="156"/>
        <end position="168"/>
    </location>
</feature>
<dbReference type="OrthoDB" id="10430500at2759"/>
<organism evidence="2 3">
    <name type="scientific">Pestalotiopsis fici (strain W106-1 / CGMCC3.15140)</name>
    <dbReference type="NCBI Taxonomy" id="1229662"/>
    <lineage>
        <taxon>Eukaryota</taxon>
        <taxon>Fungi</taxon>
        <taxon>Dikarya</taxon>
        <taxon>Ascomycota</taxon>
        <taxon>Pezizomycotina</taxon>
        <taxon>Sordariomycetes</taxon>
        <taxon>Xylariomycetidae</taxon>
        <taxon>Amphisphaeriales</taxon>
        <taxon>Sporocadaceae</taxon>
        <taxon>Pestalotiopsis</taxon>
    </lineage>
</organism>
<feature type="region of interest" description="Disordered" evidence="1">
    <location>
        <begin position="145"/>
        <end position="168"/>
    </location>
</feature>
<evidence type="ECO:0000256" key="1">
    <source>
        <dbReference type="SAM" id="MobiDB-lite"/>
    </source>
</evidence>
<sequence length="241" mass="26999">MLSVRLIPNGCHSQQVTFQRAQFQQRAPPRTEACSMRNPEMEGFVREEDTAGSEPHFSLDGFDGLGEVLSQVIPAHVDGNYEDEIRKRYVALRNEVLLRRVAPPTPSPTISQVEEPIVTQPELNLSHDFVCSALMAKRNVGVIGDHRRPTNHEAAGEEDDDNIDSDEDEILPFRPSHFAARRLARTQTPPKLSIADLLVDSTPDFDEDKVSTFGTTANWIKSQRGEDDISLPFMPLSLRLV</sequence>
<protein>
    <submittedName>
        <fullName evidence="2">Uncharacterized protein</fullName>
    </submittedName>
</protein>
<dbReference type="HOGENOM" id="CLU_1152125_0_0_1"/>
<keyword evidence="3" id="KW-1185">Reference proteome</keyword>